<dbReference type="EMBL" id="JBFASG010000010">
    <property type="protein sequence ID" value="MEV4923820.1"/>
    <property type="molecule type" value="Genomic_DNA"/>
</dbReference>
<evidence type="ECO:0000256" key="1">
    <source>
        <dbReference type="SAM" id="SignalP"/>
    </source>
</evidence>
<comment type="caution">
    <text evidence="2">The sequence shown here is derived from an EMBL/GenBank/DDBJ whole genome shotgun (WGS) entry which is preliminary data.</text>
</comment>
<dbReference type="PROSITE" id="PS50231">
    <property type="entry name" value="RICIN_B_LECTIN"/>
    <property type="match status" value="1"/>
</dbReference>
<dbReference type="InterPro" id="IPR007541">
    <property type="entry name" value="Uncharacterised_BSP"/>
</dbReference>
<dbReference type="CDD" id="cd00161">
    <property type="entry name" value="beta-trefoil_Ricin-like"/>
    <property type="match status" value="1"/>
</dbReference>
<proteinExistence type="predicted"/>
<gene>
    <name evidence="2" type="ORF">AB0L03_13380</name>
</gene>
<accession>A0ABV3IUA9</accession>
<keyword evidence="3" id="KW-1185">Reference proteome</keyword>
<protein>
    <submittedName>
        <fullName evidence="2">Basic secretory protein-like protein</fullName>
    </submittedName>
</protein>
<dbReference type="Proteomes" id="UP001552479">
    <property type="component" value="Unassembled WGS sequence"/>
</dbReference>
<dbReference type="RefSeq" id="WP_366088007.1">
    <property type="nucleotide sequence ID" value="NZ_JBFASG010000010.1"/>
</dbReference>
<feature type="signal peptide" evidence="1">
    <location>
        <begin position="1"/>
        <end position="30"/>
    </location>
</feature>
<name>A0ABV3IUA9_9ACTN</name>
<sequence length="411" mass="45571">MRMRNLSIPATVLAAVAGLTGGLTATAAHAAEPLPESGGTYRISSHAGGALQWDGPLDGAGVRVKDWNENLTEQTWTVTDDGTGNWSVRIPRTNYAVDRDLGNNSVAAWNDIGRPNQRWWLQNLADSRAWLLHSSDRTGGDTCLTRLPDLGTAARPCNAGDKTQQWNLDKITAQPPTPTVPVTLQMVDSGGYDPNALRSWFDRSRGLLQDQYGKIKQFMTGGAYEVKPGINVVFDAAHESFRNPGVAAVFDPNPKPRYNNEKSIVLRPGYVMSNPGDTGALIHELTHQVQDAAKGGWLNEGQADYYRKYVYDVKDKPGLDRIRGNDYDRGYDPTAYMLNYIAHKHPAGENVIQRINNEVRRQGFDADGDRVLTAITGKSGRQWWTEMWNDIQASPPRWTNPAFRDQKTNGH</sequence>
<dbReference type="SUPFAM" id="SSF50370">
    <property type="entry name" value="Ricin B-like lectins"/>
    <property type="match status" value="1"/>
</dbReference>
<dbReference type="Pfam" id="PF04450">
    <property type="entry name" value="BSP"/>
    <property type="match status" value="1"/>
</dbReference>
<evidence type="ECO:0000313" key="2">
    <source>
        <dbReference type="EMBL" id="MEV4923820.1"/>
    </source>
</evidence>
<dbReference type="InterPro" id="IPR035992">
    <property type="entry name" value="Ricin_B-like_lectins"/>
</dbReference>
<feature type="chain" id="PRO_5046082856" evidence="1">
    <location>
        <begin position="31"/>
        <end position="411"/>
    </location>
</feature>
<keyword evidence="1" id="KW-0732">Signal</keyword>
<reference evidence="2 3" key="1">
    <citation type="submission" date="2024-06" db="EMBL/GenBank/DDBJ databases">
        <title>The Natural Products Discovery Center: Release of the First 8490 Sequenced Strains for Exploring Actinobacteria Biosynthetic Diversity.</title>
        <authorList>
            <person name="Kalkreuter E."/>
            <person name="Kautsar S.A."/>
            <person name="Yang D."/>
            <person name="Bader C.D."/>
            <person name="Teijaro C.N."/>
            <person name="Fluegel L."/>
            <person name="Davis C.M."/>
            <person name="Simpson J.R."/>
            <person name="Lauterbach L."/>
            <person name="Steele A.D."/>
            <person name="Gui C."/>
            <person name="Meng S."/>
            <person name="Li G."/>
            <person name="Viehrig K."/>
            <person name="Ye F."/>
            <person name="Su P."/>
            <person name="Kiefer A.F."/>
            <person name="Nichols A."/>
            <person name="Cepeda A.J."/>
            <person name="Yan W."/>
            <person name="Fan B."/>
            <person name="Jiang Y."/>
            <person name="Adhikari A."/>
            <person name="Zheng C.-J."/>
            <person name="Schuster L."/>
            <person name="Cowan T.M."/>
            <person name="Smanski M.J."/>
            <person name="Chevrette M.G."/>
            <person name="De Carvalho L.P.S."/>
            <person name="Shen B."/>
        </authorList>
    </citation>
    <scope>NUCLEOTIDE SEQUENCE [LARGE SCALE GENOMIC DNA]</scope>
    <source>
        <strain evidence="2 3">NPDC053791</strain>
    </source>
</reference>
<evidence type="ECO:0000313" key="3">
    <source>
        <dbReference type="Proteomes" id="UP001552479"/>
    </source>
</evidence>
<organism evidence="2 3">
    <name type="scientific">Streptomyces roseoverticillatus</name>
    <dbReference type="NCBI Taxonomy" id="66429"/>
    <lineage>
        <taxon>Bacteria</taxon>
        <taxon>Bacillati</taxon>
        <taxon>Actinomycetota</taxon>
        <taxon>Actinomycetes</taxon>
        <taxon>Kitasatosporales</taxon>
        <taxon>Streptomycetaceae</taxon>
        <taxon>Streptomyces</taxon>
    </lineage>
</organism>
<dbReference type="Gene3D" id="2.80.10.50">
    <property type="match status" value="1"/>
</dbReference>